<protein>
    <submittedName>
        <fullName evidence="1">Uncharacterized protein</fullName>
    </submittedName>
</protein>
<reference evidence="1" key="1">
    <citation type="submission" date="2021-03" db="EMBL/GenBank/DDBJ databases">
        <title>Evolutionary priming and transition to the ectomycorrhizal habit in an iconic lineage of mushroom-forming fungi: is preadaptation a requirement?</title>
        <authorList>
            <consortium name="DOE Joint Genome Institute"/>
            <person name="Looney B.P."/>
            <person name="Miyauchi S."/>
            <person name="Morin E."/>
            <person name="Drula E."/>
            <person name="Courty P.E."/>
            <person name="Chicoki N."/>
            <person name="Fauchery L."/>
            <person name="Kohler A."/>
            <person name="Kuo A."/>
            <person name="LaButti K."/>
            <person name="Pangilinan J."/>
            <person name="Lipzen A."/>
            <person name="Riley R."/>
            <person name="Andreopoulos W."/>
            <person name="He G."/>
            <person name="Johnson J."/>
            <person name="Barry K.W."/>
            <person name="Grigoriev I.V."/>
            <person name="Nagy L."/>
            <person name="Hibbett D."/>
            <person name="Henrissat B."/>
            <person name="Matheny P.B."/>
            <person name="Labbe J."/>
            <person name="Martin A.F."/>
        </authorList>
    </citation>
    <scope>NUCLEOTIDE SEQUENCE</scope>
    <source>
        <strain evidence="1">BPL698</strain>
    </source>
</reference>
<evidence type="ECO:0000313" key="2">
    <source>
        <dbReference type="Proteomes" id="UP001207468"/>
    </source>
</evidence>
<evidence type="ECO:0000313" key="1">
    <source>
        <dbReference type="EMBL" id="KAI9512265.1"/>
    </source>
</evidence>
<gene>
    <name evidence="1" type="ORF">F5148DRAFT_1165183</name>
</gene>
<organism evidence="1 2">
    <name type="scientific">Russula earlei</name>
    <dbReference type="NCBI Taxonomy" id="71964"/>
    <lineage>
        <taxon>Eukaryota</taxon>
        <taxon>Fungi</taxon>
        <taxon>Dikarya</taxon>
        <taxon>Basidiomycota</taxon>
        <taxon>Agaricomycotina</taxon>
        <taxon>Agaricomycetes</taxon>
        <taxon>Russulales</taxon>
        <taxon>Russulaceae</taxon>
        <taxon>Russula</taxon>
    </lineage>
</organism>
<dbReference type="Proteomes" id="UP001207468">
    <property type="component" value="Unassembled WGS sequence"/>
</dbReference>
<sequence length="511" mass="56140">MIYTISTSPGHSALAFQASDFIPPLATPPFDDLQSNAPCFAPCSFSGKPGSHRETQIGLGILFSRSSDSLSHVDSSGIPIDRDHPSLERPPLFLDSPRPSPALNAVSPAGDLRLRCTPVLENDHLVLDADFNTSSSDFSIRDWIINPSSSPAPSDAPCRPSPAPPQFLSAPDALHRPPDTSACLNSFSVALTVPETSTAIDPAVLAAPRTQSPSTNAVGPHSTMDTTLLQVVERIHFGRILVTTCLSPSQTLIPRRGYVSSHVSSDQPSVQPPPDVMSAESDCGRSPGSVFATPVGVLRDLASNNVSAVGTALTSPLNLPPSNGYAKYHVVSPDTPALNMHEGVSEYDLQRRVNRYRRRYPGRSLDRHWLSKYAGKLNKDGKAIEDYRFNKRRDHIMVHICSHVNERPFACRHCHMTFLRRNECKRHEAGHSGLKPFVCRHCPPPASRFARQDLLTRHVRRAHDTTAQEQRGKRQRSPEMTVWSEPVSKRAHVPALCKRNSQETCLVQSTR</sequence>
<proteinExistence type="predicted"/>
<keyword evidence="2" id="KW-1185">Reference proteome</keyword>
<comment type="caution">
    <text evidence="1">The sequence shown here is derived from an EMBL/GenBank/DDBJ whole genome shotgun (WGS) entry which is preliminary data.</text>
</comment>
<accession>A0ACC0ULU2</accession>
<name>A0ACC0ULU2_9AGAM</name>
<dbReference type="EMBL" id="JAGFNK010000011">
    <property type="protein sequence ID" value="KAI9512265.1"/>
    <property type="molecule type" value="Genomic_DNA"/>
</dbReference>